<keyword evidence="2" id="KW-1185">Reference proteome</keyword>
<comment type="caution">
    <text evidence="1">The sequence shown here is derived from an EMBL/GenBank/DDBJ whole genome shotgun (WGS) entry which is preliminary data.</text>
</comment>
<dbReference type="Proteomes" id="UP000479710">
    <property type="component" value="Unassembled WGS sequence"/>
</dbReference>
<evidence type="ECO:0000313" key="1">
    <source>
        <dbReference type="EMBL" id="KAF0918520.1"/>
    </source>
</evidence>
<protein>
    <submittedName>
        <fullName evidence="1">Uncharacterized protein</fullName>
    </submittedName>
</protein>
<reference evidence="1 2" key="1">
    <citation type="submission" date="2019-11" db="EMBL/GenBank/DDBJ databases">
        <title>Whole genome sequence of Oryza granulata.</title>
        <authorList>
            <person name="Li W."/>
        </authorList>
    </citation>
    <scope>NUCLEOTIDE SEQUENCE [LARGE SCALE GENOMIC DNA]</scope>
    <source>
        <strain evidence="2">cv. Menghai</strain>
        <tissue evidence="1">Leaf</tissue>
    </source>
</reference>
<dbReference type="EMBL" id="SPHZ02000005">
    <property type="protein sequence ID" value="KAF0918520.1"/>
    <property type="molecule type" value="Genomic_DNA"/>
</dbReference>
<dbReference type="AlphaFoldDB" id="A0A6G1E165"/>
<organism evidence="1 2">
    <name type="scientific">Oryza meyeriana var. granulata</name>
    <dbReference type="NCBI Taxonomy" id="110450"/>
    <lineage>
        <taxon>Eukaryota</taxon>
        <taxon>Viridiplantae</taxon>
        <taxon>Streptophyta</taxon>
        <taxon>Embryophyta</taxon>
        <taxon>Tracheophyta</taxon>
        <taxon>Spermatophyta</taxon>
        <taxon>Magnoliopsida</taxon>
        <taxon>Liliopsida</taxon>
        <taxon>Poales</taxon>
        <taxon>Poaceae</taxon>
        <taxon>BOP clade</taxon>
        <taxon>Oryzoideae</taxon>
        <taxon>Oryzeae</taxon>
        <taxon>Oryzinae</taxon>
        <taxon>Oryza</taxon>
        <taxon>Oryza meyeriana</taxon>
    </lineage>
</organism>
<proteinExistence type="predicted"/>
<name>A0A6G1E165_9ORYZ</name>
<accession>A0A6G1E165</accession>
<gene>
    <name evidence="1" type="ORF">E2562_024781</name>
</gene>
<sequence length="73" mass="7896">MDAEAGCFLAAHGQAPTPHHCSLLLLAFLPYGHNTAQVTAVGWRTCCLVPSCRRIATLSLLLSWGYLRVMAVN</sequence>
<evidence type="ECO:0000313" key="2">
    <source>
        <dbReference type="Proteomes" id="UP000479710"/>
    </source>
</evidence>